<dbReference type="EMBL" id="RCHU02000006">
    <property type="protein sequence ID" value="KAL3586441.1"/>
    <property type="molecule type" value="Genomic_DNA"/>
</dbReference>
<gene>
    <name evidence="1" type="ORF">D5086_013308</name>
</gene>
<accession>A0ACC4C4W3</accession>
<name>A0ACC4C4W3_POPAL</name>
<reference evidence="1 2" key="1">
    <citation type="journal article" date="2024" name="Plant Biotechnol. J.">
        <title>Genome and CRISPR/Cas9 system of a widespread forest tree (Populus alba) in the world.</title>
        <authorList>
            <person name="Liu Y.J."/>
            <person name="Jiang P.F."/>
            <person name="Han X.M."/>
            <person name="Li X.Y."/>
            <person name="Wang H.M."/>
            <person name="Wang Y.J."/>
            <person name="Wang X.X."/>
            <person name="Zeng Q.Y."/>
        </authorList>
    </citation>
    <scope>NUCLEOTIDE SEQUENCE [LARGE SCALE GENOMIC DNA]</scope>
    <source>
        <strain evidence="2">cv. PAL-ZL1</strain>
    </source>
</reference>
<organism evidence="1 2">
    <name type="scientific">Populus alba</name>
    <name type="common">White poplar</name>
    <dbReference type="NCBI Taxonomy" id="43335"/>
    <lineage>
        <taxon>Eukaryota</taxon>
        <taxon>Viridiplantae</taxon>
        <taxon>Streptophyta</taxon>
        <taxon>Embryophyta</taxon>
        <taxon>Tracheophyta</taxon>
        <taxon>Spermatophyta</taxon>
        <taxon>Magnoliopsida</taxon>
        <taxon>eudicotyledons</taxon>
        <taxon>Gunneridae</taxon>
        <taxon>Pentapetalae</taxon>
        <taxon>rosids</taxon>
        <taxon>fabids</taxon>
        <taxon>Malpighiales</taxon>
        <taxon>Salicaceae</taxon>
        <taxon>Saliceae</taxon>
        <taxon>Populus</taxon>
    </lineage>
</organism>
<evidence type="ECO:0000313" key="2">
    <source>
        <dbReference type="Proteomes" id="UP000309997"/>
    </source>
</evidence>
<sequence length="77" mass="8118">MPSGGGLFSVFTLYAVDAILVSLGGTWALYEAHYTGISGPRMEIWMCDNGGNAIVAHLARVVGLIVVEDSSFVKTKG</sequence>
<proteinExistence type="predicted"/>
<dbReference type="Proteomes" id="UP000309997">
    <property type="component" value="Unassembled WGS sequence"/>
</dbReference>
<keyword evidence="2" id="KW-1185">Reference proteome</keyword>
<evidence type="ECO:0000313" key="1">
    <source>
        <dbReference type="EMBL" id="KAL3586441.1"/>
    </source>
</evidence>
<protein>
    <submittedName>
        <fullName evidence="1">Uncharacterized protein</fullName>
    </submittedName>
</protein>
<comment type="caution">
    <text evidence="1">The sequence shown here is derived from an EMBL/GenBank/DDBJ whole genome shotgun (WGS) entry which is preliminary data.</text>
</comment>